<sequence length="87" mass="10016">MTGENVINSLEEQLNYIKIYAPEYESVIKTQMTIFTKFEYVESFIKMLGFTIFGLLVAIVGLLFIMHFQIKKASSHLSEHTNVLHVS</sequence>
<name>A0A914P5Y5_9BILA</name>
<dbReference type="Proteomes" id="UP000887578">
    <property type="component" value="Unplaced"/>
</dbReference>
<evidence type="ECO:0000313" key="2">
    <source>
        <dbReference type="Proteomes" id="UP000887578"/>
    </source>
</evidence>
<keyword evidence="1" id="KW-0812">Transmembrane</keyword>
<reference evidence="3" key="1">
    <citation type="submission" date="2022-11" db="UniProtKB">
        <authorList>
            <consortium name="WormBaseParasite"/>
        </authorList>
    </citation>
    <scope>IDENTIFICATION</scope>
</reference>
<evidence type="ECO:0000256" key="1">
    <source>
        <dbReference type="SAM" id="Phobius"/>
    </source>
</evidence>
<dbReference type="AlphaFoldDB" id="A0A914P5Y5"/>
<feature type="transmembrane region" description="Helical" evidence="1">
    <location>
        <begin position="44"/>
        <end position="65"/>
    </location>
</feature>
<protein>
    <submittedName>
        <fullName evidence="3">Uncharacterized protein</fullName>
    </submittedName>
</protein>
<keyword evidence="1" id="KW-0472">Membrane</keyword>
<dbReference type="WBParaSite" id="PDA_v2.g13333.t1">
    <property type="protein sequence ID" value="PDA_v2.g13333.t1"/>
    <property type="gene ID" value="PDA_v2.g13333"/>
</dbReference>
<proteinExistence type="predicted"/>
<evidence type="ECO:0000313" key="3">
    <source>
        <dbReference type="WBParaSite" id="PDA_v2.g13333.t1"/>
    </source>
</evidence>
<keyword evidence="2" id="KW-1185">Reference proteome</keyword>
<keyword evidence="1" id="KW-1133">Transmembrane helix</keyword>
<organism evidence="2 3">
    <name type="scientific">Panagrolaimus davidi</name>
    <dbReference type="NCBI Taxonomy" id="227884"/>
    <lineage>
        <taxon>Eukaryota</taxon>
        <taxon>Metazoa</taxon>
        <taxon>Ecdysozoa</taxon>
        <taxon>Nematoda</taxon>
        <taxon>Chromadorea</taxon>
        <taxon>Rhabditida</taxon>
        <taxon>Tylenchina</taxon>
        <taxon>Panagrolaimomorpha</taxon>
        <taxon>Panagrolaimoidea</taxon>
        <taxon>Panagrolaimidae</taxon>
        <taxon>Panagrolaimus</taxon>
    </lineage>
</organism>
<accession>A0A914P5Y5</accession>